<evidence type="ECO:0000313" key="2">
    <source>
        <dbReference type="Proteomes" id="UP000193420"/>
    </source>
</evidence>
<dbReference type="OrthoDB" id="262081at2"/>
<reference evidence="2" key="1">
    <citation type="submission" date="2017-04" db="EMBL/GenBank/DDBJ databases">
        <authorList>
            <person name="Varghese N."/>
            <person name="Submissions S."/>
        </authorList>
    </citation>
    <scope>NUCLEOTIDE SEQUENCE [LARGE SCALE GENOMIC DNA]</scope>
    <source>
        <strain evidence="2">DSM 19835</strain>
    </source>
</reference>
<keyword evidence="2" id="KW-1185">Reference proteome</keyword>
<dbReference type="AlphaFoldDB" id="A0A1X7KIB7"/>
<organism evidence="1 2">
    <name type="scientific">Arenibacter troitsensis</name>
    <dbReference type="NCBI Taxonomy" id="188872"/>
    <lineage>
        <taxon>Bacteria</taxon>
        <taxon>Pseudomonadati</taxon>
        <taxon>Bacteroidota</taxon>
        <taxon>Flavobacteriia</taxon>
        <taxon>Flavobacteriales</taxon>
        <taxon>Flavobacteriaceae</taxon>
        <taxon>Arenibacter</taxon>
    </lineage>
</organism>
<protein>
    <submittedName>
        <fullName evidence="1">Uncharacterized protein</fullName>
    </submittedName>
</protein>
<dbReference type="EMBL" id="FXAO01000006">
    <property type="protein sequence ID" value="SMG40814.1"/>
    <property type="molecule type" value="Genomic_DNA"/>
</dbReference>
<dbReference type="STRING" id="188872.SAMN03080602_02904"/>
<dbReference type="RefSeq" id="WP_085499666.1">
    <property type="nucleotide sequence ID" value="NZ_FXAO01000006.1"/>
</dbReference>
<name>A0A1X7KIB7_9FLAO</name>
<sequence>MNKNLYLALNKSAVMFLFLALAFLGILKAQKLPLPPRANDAISGSTFKNQIEALNIDDREKQIYQEVLNGNVPNFLRDLKPITFSKSIKDSTYVVTYFVLPDYLAIGSDIDYFLVPMTPILAQKIAKAIGFSLPTKHMVDQIWSNASLKMAPTPIPPSPQMTTIPVMWEHNLLLKKQRKEALLQAPLGDLVAGHKKDVVISNKIYESSPKPVVIYGWHYQNGTPIQPVYAGHSNTYADYSHGIRLVQDSVLINNKMGLITTLLQDVDKSSLFSDEGVIEKPFYPVDKAQ</sequence>
<dbReference type="Proteomes" id="UP000193420">
    <property type="component" value="Unassembled WGS sequence"/>
</dbReference>
<proteinExistence type="predicted"/>
<accession>A0A1X7KIB7</accession>
<evidence type="ECO:0000313" key="1">
    <source>
        <dbReference type="EMBL" id="SMG40814.1"/>
    </source>
</evidence>
<gene>
    <name evidence="1" type="ORF">SAMN03080602_02904</name>
</gene>